<dbReference type="Proteomes" id="UP000053660">
    <property type="component" value="Unassembled WGS sequence"/>
</dbReference>
<evidence type="ECO:0000256" key="1">
    <source>
        <dbReference type="SAM" id="MobiDB-lite"/>
    </source>
</evidence>
<keyword evidence="3" id="KW-1185">Reference proteome</keyword>
<sequence>MVQLWRYLPMTIKAYTNKRTQNDGIERRSALLELLETDQTIRKSALKTARGYQHHTKLEDMKTGRKSRSSATRRMTKTATIRKVVHQAKVLSANITDGKITIRSSLRWVLCHLTSFIFSK</sequence>
<feature type="region of interest" description="Disordered" evidence="1">
    <location>
        <begin position="52"/>
        <end position="76"/>
    </location>
</feature>
<protein>
    <submittedName>
        <fullName evidence="2">Uncharacterized protein</fullName>
    </submittedName>
</protein>
<organism evidence="2 3">
    <name type="scientific">Oesophagostomum dentatum</name>
    <name type="common">Nodular worm</name>
    <dbReference type="NCBI Taxonomy" id="61180"/>
    <lineage>
        <taxon>Eukaryota</taxon>
        <taxon>Metazoa</taxon>
        <taxon>Ecdysozoa</taxon>
        <taxon>Nematoda</taxon>
        <taxon>Chromadorea</taxon>
        <taxon>Rhabditida</taxon>
        <taxon>Rhabditina</taxon>
        <taxon>Rhabditomorpha</taxon>
        <taxon>Strongyloidea</taxon>
        <taxon>Strongylidae</taxon>
        <taxon>Oesophagostomum</taxon>
    </lineage>
</organism>
<name>A0A0B1S3E2_OESDE</name>
<gene>
    <name evidence="2" type="ORF">OESDEN_22383</name>
</gene>
<evidence type="ECO:0000313" key="3">
    <source>
        <dbReference type="Proteomes" id="UP000053660"/>
    </source>
</evidence>
<accession>A0A0B1S3E2</accession>
<dbReference type="EMBL" id="KN610211">
    <property type="protein sequence ID" value="KHJ77997.1"/>
    <property type="molecule type" value="Genomic_DNA"/>
</dbReference>
<dbReference type="OrthoDB" id="10628728at2759"/>
<proteinExistence type="predicted"/>
<reference evidence="2 3" key="1">
    <citation type="submission" date="2014-03" db="EMBL/GenBank/DDBJ databases">
        <title>Draft genome of the hookworm Oesophagostomum dentatum.</title>
        <authorList>
            <person name="Mitreva M."/>
        </authorList>
    </citation>
    <scope>NUCLEOTIDE SEQUENCE [LARGE SCALE GENOMIC DNA]</scope>
    <source>
        <strain evidence="2 3">OD-Hann</strain>
    </source>
</reference>
<evidence type="ECO:0000313" key="2">
    <source>
        <dbReference type="EMBL" id="KHJ77997.1"/>
    </source>
</evidence>
<dbReference type="AlphaFoldDB" id="A0A0B1S3E2"/>